<dbReference type="GO" id="GO:0016491">
    <property type="term" value="F:oxidoreductase activity"/>
    <property type="evidence" value="ECO:0007669"/>
    <property type="project" value="UniProtKB-KW"/>
</dbReference>
<keyword evidence="7" id="KW-1185">Reference proteome</keyword>
<dbReference type="OrthoDB" id="9932926at2759"/>
<feature type="compositionally biased region" description="Low complexity" evidence="3">
    <location>
        <begin position="229"/>
        <end position="242"/>
    </location>
</feature>
<proteinExistence type="inferred from homology"/>
<evidence type="ECO:0000256" key="2">
    <source>
        <dbReference type="ARBA" id="ARBA00023002"/>
    </source>
</evidence>
<dbReference type="AlphaFoldDB" id="A0A4U0XGC7"/>
<feature type="compositionally biased region" description="Basic and acidic residues" evidence="3">
    <location>
        <begin position="182"/>
        <end position="198"/>
    </location>
</feature>
<reference evidence="6 7" key="1">
    <citation type="submission" date="2017-03" db="EMBL/GenBank/DDBJ databases">
        <title>Genomes of endolithic fungi from Antarctica.</title>
        <authorList>
            <person name="Coleine C."/>
            <person name="Masonjones S."/>
            <person name="Stajich J.E."/>
        </authorList>
    </citation>
    <scope>NUCLEOTIDE SEQUENCE [LARGE SCALE GENOMIC DNA]</scope>
    <source>
        <strain evidence="6 7">CCFEE 5184</strain>
    </source>
</reference>
<evidence type="ECO:0000256" key="1">
    <source>
        <dbReference type="ARBA" id="ARBA00010928"/>
    </source>
</evidence>
<dbReference type="Gene3D" id="3.30.360.10">
    <property type="entry name" value="Dihydrodipicolinate Reductase, domain 2"/>
    <property type="match status" value="2"/>
</dbReference>
<dbReference type="PROSITE" id="PS51354">
    <property type="entry name" value="GLUTAREDOXIN_2"/>
    <property type="match status" value="1"/>
</dbReference>
<dbReference type="PANTHER" id="PTHR42840">
    <property type="entry name" value="NAD(P)-BINDING ROSSMANN-FOLD SUPERFAMILY PROTEIN-RELATED"/>
    <property type="match status" value="1"/>
</dbReference>
<comment type="caution">
    <text evidence="6">The sequence shown here is derived from an EMBL/GenBank/DDBJ whole genome shotgun (WGS) entry which is preliminary data.</text>
</comment>
<dbReference type="GO" id="GO:0006740">
    <property type="term" value="P:NADPH regeneration"/>
    <property type="evidence" value="ECO:0007669"/>
    <property type="project" value="TreeGrafter"/>
</dbReference>
<evidence type="ECO:0000313" key="7">
    <source>
        <dbReference type="Proteomes" id="UP000309340"/>
    </source>
</evidence>
<dbReference type="Pfam" id="PF01408">
    <property type="entry name" value="GFO_IDH_MocA"/>
    <property type="match status" value="1"/>
</dbReference>
<dbReference type="SUPFAM" id="SSF52833">
    <property type="entry name" value="Thioredoxin-like"/>
    <property type="match status" value="1"/>
</dbReference>
<protein>
    <submittedName>
        <fullName evidence="6">Uncharacterized protein</fullName>
    </submittedName>
</protein>
<sequence>MATPIDLSSLESDPRLFLYTSLTAGSSHIITATSRMETILKANKIPFQAIDTATDEKARKLWQRRAGKRKLPGLVREGYVIGDLDEIEEWNEFGELKENIGPVPANNAAPPGGQTGVNIAPPLPVNPTATGGAANVSRQPGGVSKAPAPGVDESKIRPLSGAAASDSKPENNDPTTASVIDEPPKPETMDSAPAEKEQSINAAKEGLKPQHPSIDHLSAPASRIHSGSATPAQQAEPKAEAPSVSQEAEEGEGQGGADVESKEEAGDVVGSTEGEDERTAAKGVEGLDIGSSEDTKTQEQSAKEGGDAGDYAVMMQLLRRPWYSRRWVIQEAYHKAPRNLYICIGGHAIRGDRFERALLETDLLRRAPALEKAELRQRSLLQNLQVYHMAKCADPRDRIYALLSISRQREPLAVDYGISEEELYFSCAKARVSVALLSTCSALLLECRSVMVRRHLNCDARPAATLSCNSTGLSIAMTKAAWFMGLTALGAALAQQDSPVVVITVPVCVTPFSFGANVTQISSPGGTPTSPTSATANFCGHPYTKAGTEYTVSCDVTLQGQVIYLPGGMVRRQSFAYEPALAGLSLDQCLQDCTAISIPSCDNIDFLSASVTCYDDYDNYFIVQQGKSYLGDIANRQTQISFPDCLTQCDTTAGCVAVNYGGGTCDLMTKVLGTQTPEGGSDGQVASRPAGVSTTYTAAPATSASPRAQVVAVCTNRPHEIEWAQQNEEYKAFGIKLYDDYDKMLEQPGLQAVWISTSTDVHASQTLAAMVKGKHVLCEKPLSTDLEEAQSVIDAAKGYPGLKVMAGFSRRFDASYRDAAVKILQEGAIGSPFMVRSQTCDLLDTTGFFVNDLVPKACWGVGTLHHHPELKASNDVDNAVGIVEFWGGKIAYFHCSRTQVHGHDVSTEVTGTEGKISVNLVPRMNNVVLADKRGMTHEVQPEYWQRFEMAFVTEANEFVDAILHDKPVPLPMETGQRVMLIARALQDALWTGELSRFDEVGKRIEKAATKNGHA</sequence>
<dbReference type="InterPro" id="IPR000683">
    <property type="entry name" value="Gfo/Idh/MocA-like_OxRdtase_N"/>
</dbReference>
<evidence type="ECO:0000259" key="5">
    <source>
        <dbReference type="Pfam" id="PF22725"/>
    </source>
</evidence>
<name>A0A4U0XGC7_9PEZI</name>
<dbReference type="GO" id="GO:0000166">
    <property type="term" value="F:nucleotide binding"/>
    <property type="evidence" value="ECO:0007669"/>
    <property type="project" value="InterPro"/>
</dbReference>
<feature type="region of interest" description="Disordered" evidence="3">
    <location>
        <begin position="102"/>
        <end position="307"/>
    </location>
</feature>
<dbReference type="GO" id="GO:0005737">
    <property type="term" value="C:cytoplasm"/>
    <property type="evidence" value="ECO:0007669"/>
    <property type="project" value="TreeGrafter"/>
</dbReference>
<dbReference type="InterPro" id="IPR055170">
    <property type="entry name" value="GFO_IDH_MocA-like_dom"/>
</dbReference>
<dbReference type="STRING" id="329884.A0A4U0XGC7"/>
<dbReference type="PANTHER" id="PTHR42840:SF3">
    <property type="entry name" value="BINDING ROSSMANN FOLD OXIDOREDUCTASE, PUTATIVE (AFU_ORTHOLOGUE AFUA_2G10240)-RELATED"/>
    <property type="match status" value="1"/>
</dbReference>
<feature type="compositionally biased region" description="Basic and acidic residues" evidence="3">
    <location>
        <begin position="293"/>
        <end position="306"/>
    </location>
</feature>
<accession>A0A4U0XGC7</accession>
<comment type="similarity">
    <text evidence="1">Belongs to the Gfo/Idh/MocA family.</text>
</comment>
<dbReference type="EMBL" id="NAJQ01000176">
    <property type="protein sequence ID" value="TKA76010.1"/>
    <property type="molecule type" value="Genomic_DNA"/>
</dbReference>
<gene>
    <name evidence="6" type="ORF">B0A55_06679</name>
</gene>
<dbReference type="Proteomes" id="UP000309340">
    <property type="component" value="Unassembled WGS sequence"/>
</dbReference>
<dbReference type="Gene3D" id="3.40.50.720">
    <property type="entry name" value="NAD(P)-binding Rossmann-like Domain"/>
    <property type="match status" value="2"/>
</dbReference>
<dbReference type="SUPFAM" id="SSF51735">
    <property type="entry name" value="NAD(P)-binding Rossmann-fold domains"/>
    <property type="match status" value="1"/>
</dbReference>
<dbReference type="SUPFAM" id="SSF55347">
    <property type="entry name" value="Glyceraldehyde-3-phosphate dehydrogenase-like, C-terminal domain"/>
    <property type="match status" value="1"/>
</dbReference>
<evidence type="ECO:0000256" key="3">
    <source>
        <dbReference type="SAM" id="MobiDB-lite"/>
    </source>
</evidence>
<dbReference type="InterPro" id="IPR036249">
    <property type="entry name" value="Thioredoxin-like_sf"/>
</dbReference>
<evidence type="ECO:0000259" key="4">
    <source>
        <dbReference type="Pfam" id="PF01408"/>
    </source>
</evidence>
<feature type="domain" description="GFO/IDH/MocA-like oxidoreductase" evidence="5">
    <location>
        <begin position="857"/>
        <end position="916"/>
    </location>
</feature>
<dbReference type="InterPro" id="IPR036291">
    <property type="entry name" value="NAD(P)-bd_dom_sf"/>
</dbReference>
<feature type="compositionally biased region" description="Low complexity" evidence="3">
    <location>
        <begin position="102"/>
        <end position="112"/>
    </location>
</feature>
<keyword evidence="2" id="KW-0560">Oxidoreductase</keyword>
<evidence type="ECO:0000313" key="6">
    <source>
        <dbReference type="EMBL" id="TKA76010.1"/>
    </source>
</evidence>
<dbReference type="Gene3D" id="3.40.30.10">
    <property type="entry name" value="Glutaredoxin"/>
    <property type="match status" value="1"/>
</dbReference>
<feature type="domain" description="Gfo/Idh/MocA-like oxidoreductase N-terminal" evidence="4">
    <location>
        <begin position="693"/>
        <end position="799"/>
    </location>
</feature>
<dbReference type="Pfam" id="PF22725">
    <property type="entry name" value="GFO_IDH_MocA_C3"/>
    <property type="match status" value="1"/>
</dbReference>
<organism evidence="6 7">
    <name type="scientific">Friedmanniomyces simplex</name>
    <dbReference type="NCBI Taxonomy" id="329884"/>
    <lineage>
        <taxon>Eukaryota</taxon>
        <taxon>Fungi</taxon>
        <taxon>Dikarya</taxon>
        <taxon>Ascomycota</taxon>
        <taxon>Pezizomycotina</taxon>
        <taxon>Dothideomycetes</taxon>
        <taxon>Dothideomycetidae</taxon>
        <taxon>Mycosphaerellales</taxon>
        <taxon>Teratosphaeriaceae</taxon>
        <taxon>Friedmanniomyces</taxon>
    </lineage>
</organism>